<evidence type="ECO:0000313" key="1">
    <source>
        <dbReference type="EMBL" id="HAF1793499.1"/>
    </source>
</evidence>
<organism evidence="1">
    <name type="scientific">Salmonella enterica</name>
    <name type="common">Salmonella choleraesuis</name>
    <dbReference type="NCBI Taxonomy" id="28901"/>
    <lineage>
        <taxon>Bacteria</taxon>
        <taxon>Pseudomonadati</taxon>
        <taxon>Pseudomonadota</taxon>
        <taxon>Gammaproteobacteria</taxon>
        <taxon>Enterobacterales</taxon>
        <taxon>Enterobacteriaceae</taxon>
        <taxon>Salmonella</taxon>
    </lineage>
</organism>
<comment type="caution">
    <text evidence="1">The sequence shown here is derived from an EMBL/GenBank/DDBJ whole genome shotgun (WGS) entry which is preliminary data.</text>
</comment>
<accession>A0A743HPS2</accession>
<dbReference type="EMBL" id="DAAUKB010000012">
    <property type="protein sequence ID" value="HAF1793499.1"/>
    <property type="molecule type" value="Genomic_DNA"/>
</dbReference>
<dbReference type="AlphaFoldDB" id="A0A743HPS2"/>
<gene>
    <name evidence="1" type="ORF">G9B33_004586</name>
</gene>
<sequence>MNIQFQIDQLCVLLKIAFEGVSDLTTGEMEALLSLAYDLTAPITRAVEELAKRNDI</sequence>
<proteinExistence type="predicted"/>
<reference evidence="1" key="1">
    <citation type="journal article" date="2018" name="Genome Biol.">
        <title>SKESA: strategic k-mer extension for scrupulous assemblies.</title>
        <authorList>
            <person name="Souvorov A."/>
            <person name="Agarwala R."/>
            <person name="Lipman D.J."/>
        </authorList>
    </citation>
    <scope>NUCLEOTIDE SEQUENCE</scope>
    <source>
        <strain evidence="1">MA.AU5 KAK-SR</strain>
    </source>
</reference>
<reference evidence="1" key="2">
    <citation type="submission" date="2020-02" db="EMBL/GenBank/DDBJ databases">
        <authorList>
            <consortium name="NCBI Pathogen Detection Project"/>
        </authorList>
    </citation>
    <scope>NUCLEOTIDE SEQUENCE</scope>
    <source>
        <strain evidence="1">MA.AU5 KAK-SR</strain>
    </source>
</reference>
<name>A0A743HPS2_SALER</name>
<protein>
    <submittedName>
        <fullName evidence="1">Uncharacterized protein</fullName>
    </submittedName>
</protein>